<dbReference type="RefSeq" id="WP_170208195.1">
    <property type="nucleotide sequence ID" value="NZ_QWDN01001097.1"/>
</dbReference>
<protein>
    <recommendedName>
        <fullName evidence="3">TonB-dependent receptor</fullName>
    </recommendedName>
</protein>
<dbReference type="AlphaFoldDB" id="A0A4Y7U2Z5"/>
<accession>A0A4Y7U2Z5</accession>
<dbReference type="Proteomes" id="UP000298340">
    <property type="component" value="Unassembled WGS sequence"/>
</dbReference>
<evidence type="ECO:0000313" key="1">
    <source>
        <dbReference type="EMBL" id="TEB40621.1"/>
    </source>
</evidence>
<dbReference type="EMBL" id="QWDN01001097">
    <property type="protein sequence ID" value="TEB40621.1"/>
    <property type="molecule type" value="Genomic_DNA"/>
</dbReference>
<feature type="non-terminal residue" evidence="1">
    <location>
        <position position="1"/>
    </location>
</feature>
<proteinExistence type="predicted"/>
<gene>
    <name evidence="1" type="ORF">D0809_29680</name>
</gene>
<evidence type="ECO:0000313" key="2">
    <source>
        <dbReference type="Proteomes" id="UP000298340"/>
    </source>
</evidence>
<evidence type="ECO:0008006" key="3">
    <source>
        <dbReference type="Google" id="ProtNLM"/>
    </source>
</evidence>
<reference evidence="1 2" key="1">
    <citation type="journal article" date="2018" name="Syst. Appl. Microbiol.">
        <title>Flavobacterium circumlabens sp. nov. and Flavobacterium cupreum sp. nov., two psychrotrophic species isolated from Antarctic environmental samples.</title>
        <authorList>
            <person name="Kralova S."/>
            <person name="Busse H.J."/>
            <person name="Svec P."/>
            <person name="Maslanova I."/>
            <person name="Stankova E."/>
            <person name="Bartak M."/>
            <person name="Sedlacek I."/>
        </authorList>
    </citation>
    <scope>NUCLEOTIDE SEQUENCE [LARGE SCALE GENOMIC DNA]</scope>
    <source>
        <strain evidence="1 2">CCM 8828</strain>
    </source>
</reference>
<sequence>FGMKFLLLEKAFIIEVNVTDMLKSMNEYKVSTVDNVRQTFRNYQDPRAFRISATYKFGNRKLNYAERIAENATDHSR</sequence>
<comment type="caution">
    <text evidence="1">The sequence shown here is derived from an EMBL/GenBank/DDBJ whole genome shotgun (WGS) entry which is preliminary data.</text>
</comment>
<organism evidence="1 2">
    <name type="scientific">Flavobacterium circumlabens</name>
    <dbReference type="NCBI Taxonomy" id="2133765"/>
    <lineage>
        <taxon>Bacteria</taxon>
        <taxon>Pseudomonadati</taxon>
        <taxon>Bacteroidota</taxon>
        <taxon>Flavobacteriia</taxon>
        <taxon>Flavobacteriales</taxon>
        <taxon>Flavobacteriaceae</taxon>
        <taxon>Flavobacterium</taxon>
    </lineage>
</organism>
<name>A0A4Y7U2Z5_9FLAO</name>